<dbReference type="InterPro" id="IPR050438">
    <property type="entry name" value="LMW_PTPase"/>
</dbReference>
<dbReference type="EMBL" id="MASJ01000038">
    <property type="protein sequence ID" value="OCS83322.1"/>
    <property type="molecule type" value="Genomic_DNA"/>
</dbReference>
<gene>
    <name evidence="6" type="ORF">A6M13_04670</name>
</gene>
<dbReference type="PRINTS" id="PR00719">
    <property type="entry name" value="LMWPTPASE"/>
</dbReference>
<dbReference type="SUPFAM" id="SSF52788">
    <property type="entry name" value="Phosphotyrosine protein phosphatases I"/>
    <property type="match status" value="1"/>
</dbReference>
<dbReference type="GO" id="GO:0004725">
    <property type="term" value="F:protein tyrosine phosphatase activity"/>
    <property type="evidence" value="ECO:0007669"/>
    <property type="project" value="InterPro"/>
</dbReference>
<evidence type="ECO:0000313" key="7">
    <source>
        <dbReference type="Proteomes" id="UP000093199"/>
    </source>
</evidence>
<dbReference type="InterPro" id="IPR023485">
    <property type="entry name" value="Ptyr_pPase"/>
</dbReference>
<dbReference type="Proteomes" id="UP000093199">
    <property type="component" value="Unassembled WGS sequence"/>
</dbReference>
<dbReference type="Pfam" id="PF01451">
    <property type="entry name" value="LMWPc"/>
    <property type="match status" value="1"/>
</dbReference>
<dbReference type="AlphaFoldDB" id="A0A1C0Y827"/>
<accession>A0A1C0Y827</accession>
<comment type="caution">
    <text evidence="6">The sequence shown here is derived from an EMBL/GenBank/DDBJ whole genome shotgun (WGS) entry which is preliminary data.</text>
</comment>
<evidence type="ECO:0000313" key="6">
    <source>
        <dbReference type="EMBL" id="OCS83322.1"/>
    </source>
</evidence>
<evidence type="ECO:0000259" key="5">
    <source>
        <dbReference type="SMART" id="SM00226"/>
    </source>
</evidence>
<dbReference type="Gene3D" id="3.40.50.2300">
    <property type="match status" value="1"/>
</dbReference>
<dbReference type="CDD" id="cd16344">
    <property type="entry name" value="LMWPAP"/>
    <property type="match status" value="1"/>
</dbReference>
<keyword evidence="2" id="KW-0378">Hydrolase</keyword>
<name>A0A1C0Y827_9BACL</name>
<comment type="similarity">
    <text evidence="1">Belongs to the low molecular weight phosphotyrosine protein phosphatase family.</text>
</comment>
<feature type="active site" description="Nucleophile" evidence="4">
    <location>
        <position position="7"/>
    </location>
</feature>
<reference evidence="6 7" key="1">
    <citation type="submission" date="2016-07" db="EMBL/GenBank/DDBJ databases">
        <title>Caryophanon tenue genome sequencing.</title>
        <authorList>
            <person name="Verma A."/>
            <person name="Pal Y."/>
            <person name="Krishnamurthi S."/>
        </authorList>
    </citation>
    <scope>NUCLEOTIDE SEQUENCE [LARGE SCALE GENOMIC DNA]</scope>
    <source>
        <strain evidence="6 7">DSM 14152</strain>
    </source>
</reference>
<evidence type="ECO:0000256" key="1">
    <source>
        <dbReference type="ARBA" id="ARBA00011063"/>
    </source>
</evidence>
<dbReference type="PANTHER" id="PTHR11717">
    <property type="entry name" value="LOW MOLECULAR WEIGHT PROTEIN TYROSINE PHOSPHATASE"/>
    <property type="match status" value="1"/>
</dbReference>
<organism evidence="6 7">
    <name type="scientific">Caryophanon tenue</name>
    <dbReference type="NCBI Taxonomy" id="33978"/>
    <lineage>
        <taxon>Bacteria</taxon>
        <taxon>Bacillati</taxon>
        <taxon>Bacillota</taxon>
        <taxon>Bacilli</taxon>
        <taxon>Bacillales</taxon>
        <taxon>Caryophanaceae</taxon>
        <taxon>Caryophanon</taxon>
    </lineage>
</organism>
<evidence type="ECO:0000256" key="2">
    <source>
        <dbReference type="ARBA" id="ARBA00022801"/>
    </source>
</evidence>
<dbReference type="STRING" id="33978.A6M13_04670"/>
<keyword evidence="7" id="KW-1185">Reference proteome</keyword>
<dbReference type="PANTHER" id="PTHR11717:SF31">
    <property type="entry name" value="LOW MOLECULAR WEIGHT PROTEIN-TYROSINE-PHOSPHATASE ETP-RELATED"/>
    <property type="match status" value="1"/>
</dbReference>
<feature type="domain" description="Phosphotyrosine protein phosphatase I" evidence="5">
    <location>
        <begin position="1"/>
        <end position="141"/>
    </location>
</feature>
<sequence>MKILFVCTGNTCRSAMAEAILRAKKIQHVAVQSAGIYAHGGEAMSAHAQAILAEQGIPHEHKAQLLEVTQLEWATVILTMTNAHKMTILQAAPQYAQKLFTLHEFATASTKDVQDPYGGSKAVYTQTFQELQQAIDQLQLTEANE</sequence>
<dbReference type="InterPro" id="IPR017867">
    <property type="entry name" value="Tyr_phospatase_low_mol_wt"/>
</dbReference>
<dbReference type="SMART" id="SM00226">
    <property type="entry name" value="LMWPc"/>
    <property type="match status" value="1"/>
</dbReference>
<keyword evidence="3" id="KW-0904">Protein phosphatase</keyword>
<proteinExistence type="inferred from homology"/>
<evidence type="ECO:0000256" key="4">
    <source>
        <dbReference type="PIRSR" id="PIRSR617867-1"/>
    </source>
</evidence>
<dbReference type="RefSeq" id="WP_066546970.1">
    <property type="nucleotide sequence ID" value="NZ_MASJ01000038.1"/>
</dbReference>
<dbReference type="OrthoDB" id="9784339at2"/>
<feature type="active site" description="Proton donor" evidence="4">
    <location>
        <position position="115"/>
    </location>
</feature>
<feature type="active site" description="Nucleophile" evidence="4">
    <location>
        <position position="13"/>
    </location>
</feature>
<evidence type="ECO:0000256" key="3">
    <source>
        <dbReference type="ARBA" id="ARBA00022912"/>
    </source>
</evidence>
<dbReference type="InterPro" id="IPR036196">
    <property type="entry name" value="Ptyr_pPase_sf"/>
</dbReference>
<protein>
    <recommendedName>
        <fullName evidence="5">Phosphotyrosine protein phosphatase I domain-containing protein</fullName>
    </recommendedName>
</protein>